<comment type="caution">
    <text evidence="5">The sequence shown here is derived from an EMBL/GenBank/DDBJ whole genome shotgun (WGS) entry which is preliminary data.</text>
</comment>
<dbReference type="AlphaFoldDB" id="A0A9K3NKZ6"/>
<evidence type="ECO:0000256" key="2">
    <source>
        <dbReference type="ARBA" id="ARBA00023004"/>
    </source>
</evidence>
<dbReference type="PANTHER" id="PTHR47990">
    <property type="entry name" value="2-OXOGLUTARATE (2OG) AND FE(II)-DEPENDENT OXYGENASE SUPERFAMILY PROTEIN-RELATED"/>
    <property type="match status" value="1"/>
</dbReference>
<reference evidence="5" key="1">
    <citation type="journal article" date="2017" name="Nature">
        <title>The sunflower genome provides insights into oil metabolism, flowering and Asterid evolution.</title>
        <authorList>
            <person name="Badouin H."/>
            <person name="Gouzy J."/>
            <person name="Grassa C.J."/>
            <person name="Murat F."/>
            <person name="Staton S.E."/>
            <person name="Cottret L."/>
            <person name="Lelandais-Briere C."/>
            <person name="Owens G.L."/>
            <person name="Carrere S."/>
            <person name="Mayjonade B."/>
            <person name="Legrand L."/>
            <person name="Gill N."/>
            <person name="Kane N.C."/>
            <person name="Bowers J.E."/>
            <person name="Hubner S."/>
            <person name="Bellec A."/>
            <person name="Berard A."/>
            <person name="Berges H."/>
            <person name="Blanchet N."/>
            <person name="Boniface M.C."/>
            <person name="Brunel D."/>
            <person name="Catrice O."/>
            <person name="Chaidir N."/>
            <person name="Claudel C."/>
            <person name="Donnadieu C."/>
            <person name="Faraut T."/>
            <person name="Fievet G."/>
            <person name="Helmstetter N."/>
            <person name="King M."/>
            <person name="Knapp S.J."/>
            <person name="Lai Z."/>
            <person name="Le Paslier M.C."/>
            <person name="Lippi Y."/>
            <person name="Lorenzon L."/>
            <person name="Mandel J.R."/>
            <person name="Marage G."/>
            <person name="Marchand G."/>
            <person name="Marquand E."/>
            <person name="Bret-Mestries E."/>
            <person name="Morien E."/>
            <person name="Nambeesan S."/>
            <person name="Nguyen T."/>
            <person name="Pegot-Espagnet P."/>
            <person name="Pouilly N."/>
            <person name="Raftis F."/>
            <person name="Sallet E."/>
            <person name="Schiex T."/>
            <person name="Thomas J."/>
            <person name="Vandecasteele C."/>
            <person name="Vares D."/>
            <person name="Vear F."/>
            <person name="Vautrin S."/>
            <person name="Crespi M."/>
            <person name="Mangin B."/>
            <person name="Burke J.M."/>
            <person name="Salse J."/>
            <person name="Munos S."/>
            <person name="Vincourt P."/>
            <person name="Rieseberg L.H."/>
            <person name="Langlade N.B."/>
        </authorList>
    </citation>
    <scope>NUCLEOTIDE SEQUENCE</scope>
    <source>
        <tissue evidence="5">Leaves</tissue>
    </source>
</reference>
<accession>A0A9K3NKZ6</accession>
<dbReference type="Proteomes" id="UP000215914">
    <property type="component" value="Unassembled WGS sequence"/>
</dbReference>
<gene>
    <name evidence="5" type="ORF">HanXRQr2_Chr05g0193911</name>
</gene>
<dbReference type="InterPro" id="IPR044861">
    <property type="entry name" value="IPNS-like_FE2OG_OXY"/>
</dbReference>
<organism evidence="5 6">
    <name type="scientific">Helianthus annuus</name>
    <name type="common">Common sunflower</name>
    <dbReference type="NCBI Taxonomy" id="4232"/>
    <lineage>
        <taxon>Eukaryota</taxon>
        <taxon>Viridiplantae</taxon>
        <taxon>Streptophyta</taxon>
        <taxon>Embryophyta</taxon>
        <taxon>Tracheophyta</taxon>
        <taxon>Spermatophyta</taxon>
        <taxon>Magnoliopsida</taxon>
        <taxon>eudicotyledons</taxon>
        <taxon>Gunneridae</taxon>
        <taxon>Pentapetalae</taxon>
        <taxon>asterids</taxon>
        <taxon>campanulids</taxon>
        <taxon>Asterales</taxon>
        <taxon>Asteraceae</taxon>
        <taxon>Asteroideae</taxon>
        <taxon>Heliantheae alliance</taxon>
        <taxon>Heliantheae</taxon>
        <taxon>Helianthus</taxon>
    </lineage>
</organism>
<dbReference type="InterPro" id="IPR005123">
    <property type="entry name" value="Oxoglu/Fe-dep_dioxygenase_dom"/>
</dbReference>
<dbReference type="Pfam" id="PF14226">
    <property type="entry name" value="DIOX_N"/>
    <property type="match status" value="1"/>
</dbReference>
<dbReference type="OrthoDB" id="288590at2759"/>
<dbReference type="GO" id="GO:0045543">
    <property type="term" value="F:gibberellin 2-beta-dioxygenase activity"/>
    <property type="evidence" value="ECO:0007669"/>
    <property type="project" value="UniProtKB-EC"/>
</dbReference>
<evidence type="ECO:0000259" key="4">
    <source>
        <dbReference type="PROSITE" id="PS51471"/>
    </source>
</evidence>
<keyword evidence="1 3" id="KW-0479">Metal-binding</keyword>
<dbReference type="GO" id="GO:0016706">
    <property type="term" value="F:2-oxoglutarate-dependent dioxygenase activity"/>
    <property type="evidence" value="ECO:0000318"/>
    <property type="project" value="GO_Central"/>
</dbReference>
<dbReference type="InterPro" id="IPR050231">
    <property type="entry name" value="Iron_ascorbate_oxido_reductase"/>
</dbReference>
<dbReference type="EMBL" id="MNCJ02000320">
    <property type="protein sequence ID" value="KAF5804156.1"/>
    <property type="molecule type" value="Genomic_DNA"/>
</dbReference>
<keyword evidence="6" id="KW-1185">Reference proteome</keyword>
<keyword evidence="3 5" id="KW-0560">Oxidoreductase</keyword>
<dbReference type="SUPFAM" id="SSF51197">
    <property type="entry name" value="Clavaminate synthase-like"/>
    <property type="match status" value="1"/>
</dbReference>
<dbReference type="InterPro" id="IPR026992">
    <property type="entry name" value="DIOX_N"/>
</dbReference>
<sequence length="339" mass="38714">MEPSDPPFLTFYKKLFDNIPSTKGNDIEALHEANECDDQFEHELPLIDLSCLNQDGFRSEECKREIAEAAQQWGFFQVVNHGVSSEILENMRCEQVKAFKKPFQEKVNGIREFDFLAGNYRWGTPSATCLRQLAWSEAFHVPLTHISTMGGDTSFSTTMKQYTKIVSNLAEKLAEILAEKLGQKPGFFKENCVPSTCYIRMSRYPFCPISPQVFGLVPHTDSDFLTILHQDHVGGLELLRNGKWIAVNPKQGTLLVMIGDLFQAWSNDVYKSVEHRVVANKHFERHSVAYFLCPSYETVIESCGGSSTYRRFSFGEFREQVQDDVKRFGHKVGLPRFVL</sequence>
<comment type="similarity">
    <text evidence="3">Belongs to the iron/ascorbate-dependent oxidoreductase family.</text>
</comment>
<name>A0A9K3NKZ6_HELAN</name>
<dbReference type="Gene3D" id="2.60.120.330">
    <property type="entry name" value="B-lactam Antibiotic, Isopenicillin N Synthase, Chain"/>
    <property type="match status" value="1"/>
</dbReference>
<evidence type="ECO:0000256" key="1">
    <source>
        <dbReference type="ARBA" id="ARBA00022723"/>
    </source>
</evidence>
<feature type="domain" description="Fe2OG dioxygenase" evidence="4">
    <location>
        <begin position="195"/>
        <end position="294"/>
    </location>
</feature>
<dbReference type="InterPro" id="IPR027443">
    <property type="entry name" value="IPNS-like_sf"/>
</dbReference>
<dbReference type="GO" id="GO:0046872">
    <property type="term" value="F:metal ion binding"/>
    <property type="evidence" value="ECO:0007669"/>
    <property type="project" value="UniProtKB-KW"/>
</dbReference>
<keyword evidence="2 3" id="KW-0408">Iron</keyword>
<reference evidence="5" key="2">
    <citation type="submission" date="2020-06" db="EMBL/GenBank/DDBJ databases">
        <title>Helianthus annuus Genome sequencing and assembly Release 2.</title>
        <authorList>
            <person name="Gouzy J."/>
            <person name="Langlade N."/>
            <person name="Munos S."/>
        </authorList>
    </citation>
    <scope>NUCLEOTIDE SEQUENCE</scope>
    <source>
        <tissue evidence="5">Leaves</tissue>
    </source>
</reference>
<evidence type="ECO:0000256" key="3">
    <source>
        <dbReference type="RuleBase" id="RU003682"/>
    </source>
</evidence>
<dbReference type="Gramene" id="mRNA:HanXRQr2_Chr05g0193911">
    <property type="protein sequence ID" value="mRNA:HanXRQr2_Chr05g0193911"/>
    <property type="gene ID" value="HanXRQr2_Chr05g0193911"/>
</dbReference>
<dbReference type="PROSITE" id="PS51471">
    <property type="entry name" value="FE2OG_OXY"/>
    <property type="match status" value="1"/>
</dbReference>
<evidence type="ECO:0000313" key="6">
    <source>
        <dbReference type="Proteomes" id="UP000215914"/>
    </source>
</evidence>
<dbReference type="EC" id="1.14.11.13" evidence="5"/>
<dbReference type="Pfam" id="PF03171">
    <property type="entry name" value="2OG-FeII_Oxy"/>
    <property type="match status" value="1"/>
</dbReference>
<evidence type="ECO:0000313" key="5">
    <source>
        <dbReference type="EMBL" id="KAF5804156.1"/>
    </source>
</evidence>
<proteinExistence type="inferred from homology"/>
<protein>
    <submittedName>
        <fullName evidence="5">Gibberellin 2-beta-dioxygenase</fullName>
        <ecNumber evidence="5">1.14.11.13</ecNumber>
    </submittedName>
</protein>